<protein>
    <recommendedName>
        <fullName evidence="5">GST N-terminal domain-containing protein</fullName>
    </recommendedName>
</protein>
<dbReference type="SUPFAM" id="SSF47616">
    <property type="entry name" value="GST C-terminal domain-like"/>
    <property type="match status" value="1"/>
</dbReference>
<reference evidence="3 4" key="1">
    <citation type="journal article" date="2018" name="PLoS Genet.">
        <title>Repeat elements organise 3D genome structure and mediate transcription in the filamentous fungus Epichloe festucae.</title>
        <authorList>
            <person name="Winter D.J."/>
            <person name="Ganley A.R.D."/>
            <person name="Young C.A."/>
            <person name="Liachko I."/>
            <person name="Schardl C.L."/>
            <person name="Dupont P.Y."/>
            <person name="Berry D."/>
            <person name="Ram A."/>
            <person name="Scott B."/>
            <person name="Cox M.P."/>
        </authorList>
    </citation>
    <scope>NUCLEOTIDE SEQUENCE [LARGE SCALE GENOMIC DNA]</scope>
    <source>
        <strain evidence="3 4">Fl1</strain>
    </source>
</reference>
<evidence type="ECO:0000313" key="3">
    <source>
        <dbReference type="EMBL" id="QPG95458.1"/>
    </source>
</evidence>
<dbReference type="Gene3D" id="3.40.30.10">
    <property type="entry name" value="Glutaredoxin"/>
    <property type="match status" value="1"/>
</dbReference>
<dbReference type="InterPro" id="IPR004045">
    <property type="entry name" value="Glutathione_S-Trfase_N"/>
</dbReference>
<proteinExistence type="predicted"/>
<sequence length="243" mass="27832">MSDTAQITLLDLPSREPCSAWSLNPWKTRLLLNYKGLDYKTEWTEYPDIKTKVQPHLPLNENGTPYTIPTVKLADGTWIMDSRQIADAIEKRHPEPSVHLDSPYLTKVGDVLSKILEHVRPMCFSRVPVNLLNEASVQYWYDTRKERLGMSVQDYEKNHGGEAAYKAAEPHLKQMTDLLRENDGPFFMGTEPSYADFVWVGALVFFKRVDAEVFKEVLKRTGDGAVHESLLNACAPWLKRDSY</sequence>
<gene>
    <name evidence="3" type="ORF">C2857_000746</name>
</gene>
<name>A0A7S9PTG4_EPIFF</name>
<evidence type="ECO:0000259" key="2">
    <source>
        <dbReference type="Pfam" id="PF22041"/>
    </source>
</evidence>
<dbReference type="EMBL" id="CP031386">
    <property type="protein sequence ID" value="QPG95458.1"/>
    <property type="molecule type" value="Genomic_DNA"/>
</dbReference>
<organism evidence="3 4">
    <name type="scientific">Epichloe festucae (strain Fl1)</name>
    <dbReference type="NCBI Taxonomy" id="877507"/>
    <lineage>
        <taxon>Eukaryota</taxon>
        <taxon>Fungi</taxon>
        <taxon>Dikarya</taxon>
        <taxon>Ascomycota</taxon>
        <taxon>Pezizomycotina</taxon>
        <taxon>Sordariomycetes</taxon>
        <taxon>Hypocreomycetidae</taxon>
        <taxon>Hypocreales</taxon>
        <taxon>Clavicipitaceae</taxon>
        <taxon>Epichloe</taxon>
    </lineage>
</organism>
<dbReference type="InterPro" id="IPR036282">
    <property type="entry name" value="Glutathione-S-Trfase_C_sf"/>
</dbReference>
<dbReference type="Proteomes" id="UP000594364">
    <property type="component" value="Chromosome 2"/>
</dbReference>
<dbReference type="AlphaFoldDB" id="A0A7S9PTG4"/>
<keyword evidence="4" id="KW-1185">Reference proteome</keyword>
<dbReference type="CDD" id="cd00299">
    <property type="entry name" value="GST_C_family"/>
    <property type="match status" value="1"/>
</dbReference>
<dbReference type="Pfam" id="PF22041">
    <property type="entry name" value="GST_C_7"/>
    <property type="match status" value="1"/>
</dbReference>
<dbReference type="SUPFAM" id="SSF52833">
    <property type="entry name" value="Thioredoxin-like"/>
    <property type="match status" value="1"/>
</dbReference>
<evidence type="ECO:0008006" key="5">
    <source>
        <dbReference type="Google" id="ProtNLM"/>
    </source>
</evidence>
<accession>A0A7S9PTG4</accession>
<feature type="domain" description="Glutathione S-transferase UstS-like C-terminal" evidence="2">
    <location>
        <begin position="113"/>
        <end position="236"/>
    </location>
</feature>
<dbReference type="InterPro" id="IPR036249">
    <property type="entry name" value="Thioredoxin-like_sf"/>
</dbReference>
<feature type="domain" description="GST N-terminal" evidence="1">
    <location>
        <begin position="21"/>
        <end position="91"/>
    </location>
</feature>
<dbReference type="InterPro" id="IPR054416">
    <property type="entry name" value="GST_UstS-like_C"/>
</dbReference>
<evidence type="ECO:0000259" key="1">
    <source>
        <dbReference type="Pfam" id="PF13409"/>
    </source>
</evidence>
<dbReference type="Pfam" id="PF13409">
    <property type="entry name" value="GST_N_2"/>
    <property type="match status" value="1"/>
</dbReference>
<dbReference type="Gene3D" id="1.20.1050.10">
    <property type="match status" value="1"/>
</dbReference>
<evidence type="ECO:0000313" key="4">
    <source>
        <dbReference type="Proteomes" id="UP000594364"/>
    </source>
</evidence>
<dbReference type="OrthoDB" id="4951845at2759"/>